<reference evidence="4 5" key="1">
    <citation type="submission" date="2013-03" db="EMBL/GenBank/DDBJ databases">
        <title>Salinisphaera dokdonensis CL-ES53 Genome Sequencing.</title>
        <authorList>
            <person name="Li C."/>
            <person name="Lai Q."/>
            <person name="Shao Z."/>
        </authorList>
    </citation>
    <scope>NUCLEOTIDE SEQUENCE [LARGE SCALE GENOMIC DNA]</scope>
    <source>
        <strain evidence="4 5">CL-ES53</strain>
    </source>
</reference>
<dbReference type="Gene3D" id="1.10.357.10">
    <property type="entry name" value="Tetracycline Repressor, domain 2"/>
    <property type="match status" value="1"/>
</dbReference>
<dbReference type="InterPro" id="IPR036271">
    <property type="entry name" value="Tet_transcr_reg_TetR-rel_C_sf"/>
</dbReference>
<dbReference type="PROSITE" id="PS50977">
    <property type="entry name" value="HTH_TETR_2"/>
    <property type="match status" value="1"/>
</dbReference>
<keyword evidence="5" id="KW-1185">Reference proteome</keyword>
<feature type="DNA-binding region" description="H-T-H motif" evidence="2">
    <location>
        <begin position="37"/>
        <end position="56"/>
    </location>
</feature>
<organism evidence="4 5">
    <name type="scientific">Salinisphaera dokdonensis CL-ES53</name>
    <dbReference type="NCBI Taxonomy" id="1304272"/>
    <lineage>
        <taxon>Bacteria</taxon>
        <taxon>Pseudomonadati</taxon>
        <taxon>Pseudomonadota</taxon>
        <taxon>Gammaproteobacteria</taxon>
        <taxon>Salinisphaerales</taxon>
        <taxon>Salinisphaeraceae</taxon>
        <taxon>Salinisphaera</taxon>
    </lineage>
</organism>
<dbReference type="RefSeq" id="WP_353111081.1">
    <property type="nucleotide sequence ID" value="NZ_APND01000003.1"/>
</dbReference>
<keyword evidence="1 2" id="KW-0238">DNA-binding</keyword>
<dbReference type="InterPro" id="IPR009057">
    <property type="entry name" value="Homeodomain-like_sf"/>
</dbReference>
<comment type="caution">
    <text evidence="4">The sequence shown here is derived from an EMBL/GenBank/DDBJ whole genome shotgun (WGS) entry which is preliminary data.</text>
</comment>
<dbReference type="SUPFAM" id="SSF48498">
    <property type="entry name" value="Tetracyclin repressor-like, C-terminal domain"/>
    <property type="match status" value="1"/>
</dbReference>
<evidence type="ECO:0000313" key="4">
    <source>
        <dbReference type="EMBL" id="MES1929572.1"/>
    </source>
</evidence>
<evidence type="ECO:0000259" key="3">
    <source>
        <dbReference type="PROSITE" id="PS50977"/>
    </source>
</evidence>
<dbReference type="InterPro" id="IPR041490">
    <property type="entry name" value="KstR2_TetR_C"/>
</dbReference>
<dbReference type="Pfam" id="PF17932">
    <property type="entry name" value="TetR_C_24"/>
    <property type="match status" value="1"/>
</dbReference>
<dbReference type="Pfam" id="PF00440">
    <property type="entry name" value="TetR_N"/>
    <property type="match status" value="1"/>
</dbReference>
<proteinExistence type="predicted"/>
<name>A0ABV2B0Z8_9GAMM</name>
<gene>
    <name evidence="4" type="ORF">SADO_09959</name>
</gene>
<evidence type="ECO:0000256" key="2">
    <source>
        <dbReference type="PROSITE-ProRule" id="PRU00335"/>
    </source>
</evidence>
<dbReference type="PROSITE" id="PS01081">
    <property type="entry name" value="HTH_TETR_1"/>
    <property type="match status" value="1"/>
</dbReference>
<dbReference type="PANTHER" id="PTHR30055:SF226">
    <property type="entry name" value="HTH-TYPE TRANSCRIPTIONAL REGULATOR PKSA"/>
    <property type="match status" value="1"/>
</dbReference>
<dbReference type="InterPro" id="IPR001647">
    <property type="entry name" value="HTH_TetR"/>
</dbReference>
<feature type="domain" description="HTH tetR-type" evidence="3">
    <location>
        <begin position="14"/>
        <end position="74"/>
    </location>
</feature>
<dbReference type="InterPro" id="IPR023772">
    <property type="entry name" value="DNA-bd_HTH_TetR-type_CS"/>
</dbReference>
<evidence type="ECO:0000256" key="1">
    <source>
        <dbReference type="ARBA" id="ARBA00023125"/>
    </source>
</evidence>
<evidence type="ECO:0000313" key="5">
    <source>
        <dbReference type="Proteomes" id="UP001460888"/>
    </source>
</evidence>
<sequence length="202" mass="21950">MAYQRSPLMEERLADNRARIMRATRQLIAAGGFREVSITAVARAVGLSTGAIYRYFPSKSELYVQALVDAVDHEVAVLREIVDTDDPATDRLRAAIRSFTSRALKGPHLAYAFIAEPIDAEVDAGRIVCRERFGEVFKDVLRDGIAAGEFPDQSVDVGAACLVGAFTEALVRPVAATEKTADAERLVDAITGFCFRAVVGRT</sequence>
<dbReference type="SUPFAM" id="SSF46689">
    <property type="entry name" value="Homeodomain-like"/>
    <property type="match status" value="1"/>
</dbReference>
<dbReference type="Proteomes" id="UP001460888">
    <property type="component" value="Unassembled WGS sequence"/>
</dbReference>
<dbReference type="PRINTS" id="PR00455">
    <property type="entry name" value="HTHTETR"/>
</dbReference>
<dbReference type="PANTHER" id="PTHR30055">
    <property type="entry name" value="HTH-TYPE TRANSCRIPTIONAL REGULATOR RUTR"/>
    <property type="match status" value="1"/>
</dbReference>
<protein>
    <submittedName>
        <fullName evidence="4">TetR family transcriptional regulator</fullName>
    </submittedName>
</protein>
<accession>A0ABV2B0Z8</accession>
<dbReference type="InterPro" id="IPR050109">
    <property type="entry name" value="HTH-type_TetR-like_transc_reg"/>
</dbReference>
<dbReference type="EMBL" id="APND01000003">
    <property type="protein sequence ID" value="MES1929572.1"/>
    <property type="molecule type" value="Genomic_DNA"/>
</dbReference>
<dbReference type="Gene3D" id="1.10.10.60">
    <property type="entry name" value="Homeodomain-like"/>
    <property type="match status" value="1"/>
</dbReference>